<feature type="domain" description="LysM" evidence="11">
    <location>
        <begin position="236"/>
        <end position="280"/>
    </location>
</feature>
<feature type="compositionally biased region" description="Low complexity" evidence="10">
    <location>
        <begin position="170"/>
        <end position="182"/>
    </location>
</feature>
<keyword evidence="7 9" id="KW-0573">Peptidoglycan synthesis</keyword>
<dbReference type="Pfam" id="PF03734">
    <property type="entry name" value="YkuD"/>
    <property type="match status" value="1"/>
</dbReference>
<dbReference type="PANTHER" id="PTHR30582">
    <property type="entry name" value="L,D-TRANSPEPTIDASE"/>
    <property type="match status" value="1"/>
</dbReference>
<dbReference type="PROSITE" id="PS52029">
    <property type="entry name" value="LD_TPASE"/>
    <property type="match status" value="1"/>
</dbReference>
<evidence type="ECO:0000256" key="3">
    <source>
        <dbReference type="ARBA" id="ARBA00022676"/>
    </source>
</evidence>
<dbReference type="PROSITE" id="PS51782">
    <property type="entry name" value="LYSM"/>
    <property type="match status" value="1"/>
</dbReference>
<dbReference type="Gene3D" id="3.10.350.10">
    <property type="entry name" value="LysM domain"/>
    <property type="match status" value="1"/>
</dbReference>
<keyword evidence="5" id="KW-0378">Hydrolase</keyword>
<dbReference type="GO" id="GO:0016757">
    <property type="term" value="F:glycosyltransferase activity"/>
    <property type="evidence" value="ECO:0007669"/>
    <property type="project" value="UniProtKB-KW"/>
</dbReference>
<dbReference type="InterPro" id="IPR018392">
    <property type="entry name" value="LysM"/>
</dbReference>
<dbReference type="SUPFAM" id="SSF54106">
    <property type="entry name" value="LysM domain"/>
    <property type="match status" value="1"/>
</dbReference>
<dbReference type="GO" id="GO:0005576">
    <property type="term" value="C:extracellular region"/>
    <property type="evidence" value="ECO:0007669"/>
    <property type="project" value="TreeGrafter"/>
</dbReference>
<evidence type="ECO:0000256" key="4">
    <source>
        <dbReference type="ARBA" id="ARBA00022679"/>
    </source>
</evidence>
<dbReference type="Gene3D" id="2.40.440.10">
    <property type="entry name" value="L,D-transpeptidase catalytic domain-like"/>
    <property type="match status" value="1"/>
</dbReference>
<dbReference type="CDD" id="cd00118">
    <property type="entry name" value="LysM"/>
    <property type="match status" value="1"/>
</dbReference>
<dbReference type="AlphaFoldDB" id="A0A7J4ZRG5"/>
<sequence length="499" mass="55143">MRRVFRSERGQKVHGRGEEVFGTFYLLYIERGGHTLQPPNLTVANLPGYIVHKGLMKFPALPRISVMGASRLVSLAALFLITPGAWANTRQDARLAVSHLRASGFGRQMPDEMKSVDATFSLAEHHYQMHELDMAERYYLLTLQKVRVIQETQPAIPPAEATGSGQSRNASAAPEPASQPEAAPSPPQVAAVPPPPLPDTTPEQTMASREPAVPTQDDAPTVHDDFVSAKVVGSANVYTVVKGDTLRLVAAKLGVSRQHLIAANKLEAKAPLKTGQRLKYNNRKIIPQRMKDGIVVNIPDRTLYYFRQGKLVTSLPVAVGTGKKSDKFDWQTPVGKFKVTGKQKDPTWHVPASIRSEMEEEGREVITSIPPGPGNPLGRYAIKTSIPGILIHSTTKPWSIYGFASHGCIRVSPLRMEGFFNEVKVNTPGEIIYKPVKMAVTEQGRILLEVHQDVYKKGGKPDVEAWNLIRKYRLSERIDRDKVEAVIRQRSGIAEDISL</sequence>
<dbReference type="InterPro" id="IPR050979">
    <property type="entry name" value="LD-transpeptidase"/>
</dbReference>
<feature type="region of interest" description="Disordered" evidence="10">
    <location>
        <begin position="157"/>
        <end position="221"/>
    </location>
</feature>
<evidence type="ECO:0000256" key="6">
    <source>
        <dbReference type="ARBA" id="ARBA00022960"/>
    </source>
</evidence>
<dbReference type="UniPathway" id="UPA00219"/>
<feature type="active site" description="Nucleophile" evidence="9">
    <location>
        <position position="408"/>
    </location>
</feature>
<feature type="domain" description="L,D-TPase catalytic" evidence="12">
    <location>
        <begin position="292"/>
        <end position="432"/>
    </location>
</feature>
<evidence type="ECO:0000259" key="11">
    <source>
        <dbReference type="PROSITE" id="PS51782"/>
    </source>
</evidence>
<evidence type="ECO:0000256" key="5">
    <source>
        <dbReference type="ARBA" id="ARBA00022801"/>
    </source>
</evidence>
<dbReference type="GO" id="GO:0071972">
    <property type="term" value="F:peptidoglycan L,D-transpeptidase activity"/>
    <property type="evidence" value="ECO:0007669"/>
    <property type="project" value="TreeGrafter"/>
</dbReference>
<dbReference type="Proteomes" id="UP000420562">
    <property type="component" value="Unassembled WGS sequence"/>
</dbReference>
<dbReference type="Pfam" id="PF01476">
    <property type="entry name" value="LysM"/>
    <property type="match status" value="1"/>
</dbReference>
<keyword evidence="8 9" id="KW-0961">Cell wall biogenesis/degradation</keyword>
<feature type="compositionally biased region" description="Pro residues" evidence="10">
    <location>
        <begin position="183"/>
        <end position="199"/>
    </location>
</feature>
<dbReference type="SUPFAM" id="SSF141523">
    <property type="entry name" value="L,D-transpeptidase catalytic domain-like"/>
    <property type="match status" value="1"/>
</dbReference>
<dbReference type="InterPro" id="IPR005490">
    <property type="entry name" value="LD_TPept_cat_dom"/>
</dbReference>
<dbReference type="CDD" id="cd16913">
    <property type="entry name" value="YkuD_like"/>
    <property type="match status" value="1"/>
</dbReference>
<accession>A0A7J4ZRG5</accession>
<keyword evidence="4" id="KW-0808">Transferase</keyword>
<dbReference type="InterPro" id="IPR036779">
    <property type="entry name" value="LysM_dom_sf"/>
</dbReference>
<protein>
    <submittedName>
        <fullName evidence="13">L,D-transpeptidase family protein</fullName>
    </submittedName>
</protein>
<keyword evidence="3" id="KW-0328">Glycosyltransferase</keyword>
<keyword evidence="14" id="KW-1185">Reference proteome</keyword>
<dbReference type="InterPro" id="IPR038063">
    <property type="entry name" value="Transpep_catalytic_dom"/>
</dbReference>
<evidence type="ECO:0000256" key="7">
    <source>
        <dbReference type="ARBA" id="ARBA00022984"/>
    </source>
</evidence>
<evidence type="ECO:0000256" key="8">
    <source>
        <dbReference type="ARBA" id="ARBA00023316"/>
    </source>
</evidence>
<evidence type="ECO:0000313" key="13">
    <source>
        <dbReference type="EMBL" id="KAB0665173.1"/>
    </source>
</evidence>
<dbReference type="GO" id="GO:0008360">
    <property type="term" value="P:regulation of cell shape"/>
    <property type="evidence" value="ECO:0007669"/>
    <property type="project" value="UniProtKB-UniRule"/>
</dbReference>
<evidence type="ECO:0000256" key="2">
    <source>
        <dbReference type="ARBA" id="ARBA00005992"/>
    </source>
</evidence>
<organism evidence="13 14">
    <name type="scientific">Oryzomonas japonica</name>
    <dbReference type="NCBI Taxonomy" id="2603858"/>
    <lineage>
        <taxon>Bacteria</taxon>
        <taxon>Pseudomonadati</taxon>
        <taxon>Thermodesulfobacteriota</taxon>
        <taxon>Desulfuromonadia</taxon>
        <taxon>Geobacterales</taxon>
        <taxon>Geobacteraceae</taxon>
        <taxon>Oryzomonas</taxon>
    </lineage>
</organism>
<dbReference type="EMBL" id="VZQZ01000006">
    <property type="protein sequence ID" value="KAB0665173.1"/>
    <property type="molecule type" value="Genomic_DNA"/>
</dbReference>
<evidence type="ECO:0000256" key="10">
    <source>
        <dbReference type="SAM" id="MobiDB-lite"/>
    </source>
</evidence>
<reference evidence="13 14" key="1">
    <citation type="submission" date="2019-09" db="EMBL/GenBank/DDBJ databases">
        <title>Geobacter sp. Red96, a novel strain isolated from paddy soil.</title>
        <authorList>
            <person name="Xu Z."/>
            <person name="Masuda Y."/>
            <person name="Itoh H."/>
            <person name="Senoo K."/>
        </authorList>
    </citation>
    <scope>NUCLEOTIDE SEQUENCE [LARGE SCALE GENOMIC DNA]</scope>
    <source>
        <strain evidence="13 14">Red96</strain>
    </source>
</reference>
<evidence type="ECO:0000313" key="14">
    <source>
        <dbReference type="Proteomes" id="UP000420562"/>
    </source>
</evidence>
<dbReference type="GO" id="GO:0018104">
    <property type="term" value="P:peptidoglycan-protein cross-linking"/>
    <property type="evidence" value="ECO:0007669"/>
    <property type="project" value="TreeGrafter"/>
</dbReference>
<name>A0A7J4ZRG5_9BACT</name>
<evidence type="ECO:0000256" key="9">
    <source>
        <dbReference type="PROSITE-ProRule" id="PRU01373"/>
    </source>
</evidence>
<evidence type="ECO:0000256" key="1">
    <source>
        <dbReference type="ARBA" id="ARBA00004752"/>
    </source>
</evidence>
<gene>
    <name evidence="13" type="ORF">F6V25_11180</name>
</gene>
<dbReference type="GO" id="GO:0071555">
    <property type="term" value="P:cell wall organization"/>
    <property type="evidence" value="ECO:0007669"/>
    <property type="project" value="UniProtKB-UniRule"/>
</dbReference>
<dbReference type="PANTHER" id="PTHR30582:SF24">
    <property type="entry name" value="L,D-TRANSPEPTIDASE ERFK_SRFK-RELATED"/>
    <property type="match status" value="1"/>
</dbReference>
<dbReference type="SMART" id="SM00257">
    <property type="entry name" value="LysM"/>
    <property type="match status" value="1"/>
</dbReference>
<comment type="caution">
    <text evidence="13">The sequence shown here is derived from an EMBL/GenBank/DDBJ whole genome shotgun (WGS) entry which is preliminary data.</text>
</comment>
<evidence type="ECO:0000259" key="12">
    <source>
        <dbReference type="PROSITE" id="PS52029"/>
    </source>
</evidence>
<feature type="active site" description="Proton donor/acceptor" evidence="9">
    <location>
        <position position="392"/>
    </location>
</feature>
<comment type="pathway">
    <text evidence="1 9">Cell wall biogenesis; peptidoglycan biosynthesis.</text>
</comment>
<keyword evidence="6 9" id="KW-0133">Cell shape</keyword>
<comment type="similarity">
    <text evidence="2">Belongs to the YkuD family.</text>
</comment>
<proteinExistence type="inferred from homology"/>